<feature type="region of interest" description="Disordered" evidence="1">
    <location>
        <begin position="218"/>
        <end position="252"/>
    </location>
</feature>
<feature type="compositionally biased region" description="Basic and acidic residues" evidence="1">
    <location>
        <begin position="357"/>
        <end position="367"/>
    </location>
</feature>
<feature type="compositionally biased region" description="Basic and acidic residues" evidence="1">
    <location>
        <begin position="233"/>
        <end position="242"/>
    </location>
</feature>
<proteinExistence type="predicted"/>
<gene>
    <name evidence="3" type="primary">Aste57867_1791</name>
    <name evidence="2" type="ORF">As57867_001789</name>
    <name evidence="3" type="ORF">ASTE57867_1791</name>
</gene>
<feature type="compositionally biased region" description="Polar residues" evidence="1">
    <location>
        <begin position="380"/>
        <end position="389"/>
    </location>
</feature>
<dbReference type="EMBL" id="CAADRA010000164">
    <property type="protein sequence ID" value="VFT79000.1"/>
    <property type="molecule type" value="Genomic_DNA"/>
</dbReference>
<accession>A0A485K5Y2</accession>
<evidence type="ECO:0000313" key="3">
    <source>
        <dbReference type="EMBL" id="VFT79000.1"/>
    </source>
</evidence>
<sequence length="451" mass="48840">MWSDEETQDTTATTKMTKGQFAYEAFYRDPILMAIKTGDLRLASIGPSLPPSHDKAHYFDVEVATPNYVQDIVPIKRALRHPANWRPLLATKNCPGDGIERQAAAAAMQKEEAVIRGHQFSKLVSAWRHIQNTLADNVLFEDFKTAYATVGNEHGVSVIHAAVQRDAIQIADAAIDKATSDAFEAHVLLKKMAHCTARLTGRWTSGAKSFEAAKSSSTATVRWTSSAGPTDRSTSRSEERPKTSRGGCGQAVQSGRVGRVVVIELGQIDTLSPVVTGAPPSRQQRIFDEYSLLNGLDRTANPICVTPSPRQHEAQPPVQKGGHPDLETKEQARPARLSSPPPAPELSQAYSSSPGRLRNDGQPDLRYRSTQPAAAPAIPDQNQPPNSTPIGHLRNDGQPDMRFAANRVNATGATASLSQSSQDGSNLSASSSSGHMKADGTPNMRYKENRR</sequence>
<reference evidence="3 4" key="1">
    <citation type="submission" date="2019-03" db="EMBL/GenBank/DDBJ databases">
        <authorList>
            <person name="Gaulin E."/>
            <person name="Dumas B."/>
        </authorList>
    </citation>
    <scope>NUCLEOTIDE SEQUENCE [LARGE SCALE GENOMIC DNA]</scope>
    <source>
        <strain evidence="3">CBS 568.67</strain>
    </source>
</reference>
<evidence type="ECO:0000313" key="2">
    <source>
        <dbReference type="EMBL" id="KAF0718281.1"/>
    </source>
</evidence>
<dbReference type="Proteomes" id="UP000332933">
    <property type="component" value="Unassembled WGS sequence"/>
</dbReference>
<organism evidence="3 4">
    <name type="scientific">Aphanomyces stellatus</name>
    <dbReference type="NCBI Taxonomy" id="120398"/>
    <lineage>
        <taxon>Eukaryota</taxon>
        <taxon>Sar</taxon>
        <taxon>Stramenopiles</taxon>
        <taxon>Oomycota</taxon>
        <taxon>Saprolegniomycetes</taxon>
        <taxon>Saprolegniales</taxon>
        <taxon>Verrucalvaceae</taxon>
        <taxon>Aphanomyces</taxon>
    </lineage>
</organism>
<feature type="compositionally biased region" description="Polar residues" evidence="1">
    <location>
        <begin position="218"/>
        <end position="232"/>
    </location>
</feature>
<feature type="compositionally biased region" description="Basic and acidic residues" evidence="1">
    <location>
        <begin position="322"/>
        <end position="333"/>
    </location>
</feature>
<evidence type="ECO:0000256" key="1">
    <source>
        <dbReference type="SAM" id="MobiDB-lite"/>
    </source>
</evidence>
<keyword evidence="4" id="KW-1185">Reference proteome</keyword>
<reference evidence="2" key="2">
    <citation type="submission" date="2019-06" db="EMBL/GenBank/DDBJ databases">
        <title>Genomics analysis of Aphanomyces spp. identifies a new class of oomycete effector associated with host adaptation.</title>
        <authorList>
            <person name="Gaulin E."/>
        </authorList>
    </citation>
    <scope>NUCLEOTIDE SEQUENCE</scope>
    <source>
        <strain evidence="2">CBS 578.67</strain>
    </source>
</reference>
<protein>
    <submittedName>
        <fullName evidence="3">Aste57867_1791 protein</fullName>
    </submittedName>
</protein>
<dbReference type="OrthoDB" id="128007at2759"/>
<feature type="region of interest" description="Disordered" evidence="1">
    <location>
        <begin position="301"/>
        <end position="451"/>
    </location>
</feature>
<name>A0A485K5Y2_9STRA</name>
<dbReference type="EMBL" id="VJMH01000164">
    <property type="protein sequence ID" value="KAF0718281.1"/>
    <property type="molecule type" value="Genomic_DNA"/>
</dbReference>
<dbReference type="AlphaFoldDB" id="A0A485K5Y2"/>
<evidence type="ECO:0000313" key="4">
    <source>
        <dbReference type="Proteomes" id="UP000332933"/>
    </source>
</evidence>
<feature type="compositionally biased region" description="Low complexity" evidence="1">
    <location>
        <begin position="415"/>
        <end position="434"/>
    </location>
</feature>